<proteinExistence type="predicted"/>
<dbReference type="PANTHER" id="PTHR48039:SF5">
    <property type="entry name" value="RNA-BINDING PROTEIN 28"/>
    <property type="match status" value="1"/>
</dbReference>
<dbReference type="OrthoDB" id="3945418at2759"/>
<feature type="compositionally biased region" description="Basic and acidic residues" evidence="6">
    <location>
        <begin position="811"/>
        <end position="821"/>
    </location>
</feature>
<dbReference type="AlphaFoldDB" id="A0A8J4PR68"/>
<evidence type="ECO:0000313" key="9">
    <source>
        <dbReference type="Proteomes" id="UP000695562"/>
    </source>
</evidence>
<keyword evidence="3 5" id="KW-0694">RNA-binding</keyword>
<organism evidence="8 9">
    <name type="scientific">Polysphondylium violaceum</name>
    <dbReference type="NCBI Taxonomy" id="133409"/>
    <lineage>
        <taxon>Eukaryota</taxon>
        <taxon>Amoebozoa</taxon>
        <taxon>Evosea</taxon>
        <taxon>Eumycetozoa</taxon>
        <taxon>Dictyostelia</taxon>
        <taxon>Dictyosteliales</taxon>
        <taxon>Dictyosteliaceae</taxon>
        <taxon>Polysphondylium</taxon>
    </lineage>
</organism>
<feature type="compositionally biased region" description="Acidic residues" evidence="6">
    <location>
        <begin position="326"/>
        <end position="380"/>
    </location>
</feature>
<feature type="region of interest" description="Disordered" evidence="6">
    <location>
        <begin position="82"/>
        <end position="134"/>
    </location>
</feature>
<feature type="compositionally biased region" description="Basic and acidic residues" evidence="6">
    <location>
        <begin position="84"/>
        <end position="104"/>
    </location>
</feature>
<evidence type="ECO:0000256" key="4">
    <source>
        <dbReference type="ARBA" id="ARBA00023242"/>
    </source>
</evidence>
<evidence type="ECO:0000259" key="7">
    <source>
        <dbReference type="PROSITE" id="PS50102"/>
    </source>
</evidence>
<dbReference type="InterPro" id="IPR051945">
    <property type="entry name" value="RRM_MRD1_RNA_proc_ribogen"/>
</dbReference>
<gene>
    <name evidence="8" type="ORF">CYY_006913</name>
</gene>
<dbReference type="Proteomes" id="UP000695562">
    <property type="component" value="Unassembled WGS sequence"/>
</dbReference>
<dbReference type="Pfam" id="PF00076">
    <property type="entry name" value="RRM_1"/>
    <property type="match status" value="3"/>
</dbReference>
<feature type="domain" description="RRM" evidence="7">
    <location>
        <begin position="590"/>
        <end position="691"/>
    </location>
</feature>
<dbReference type="InterPro" id="IPR012677">
    <property type="entry name" value="Nucleotide-bd_a/b_plait_sf"/>
</dbReference>
<feature type="region of interest" description="Disordered" evidence="6">
    <location>
        <begin position="727"/>
        <end position="747"/>
    </location>
</feature>
<sequence>MEATKQIFVKGLPAETSNEDIENYFSEVGPIRRCFIITKKGSKVCNGMAYVWYALPEHAVLAVKEKNNKPFKNKIISVQVAKSKPADEKENNKNKKTANKDQKTQENNNEEQGDNTTTTTPTTTTTTEPSKPVLKKPIVEKKNEFVVIASNFVADKKIINHFLSLKDGTIQTVFPIPYSNGAIRIICESLENANKVLAKLAKGKEYNGKPVSFALESDHVKINELIIRNLSFTTNVQHLVDKFSPVGEVLLIKLPTKQGQSTNKGFGFVLYKQRDHAVKALSELNNTKINNRQVAIDWAVPQEQYKSMVNEKVESEKDQEMKDNKEEEEEEDNEEDNEEEDNEEGDDDEESDDDEDDDEDMDEDEDEDDDDEDMDDDAQDEKEKKRKEKEEWEKAKEKNIKEVGEMKTIFIRNLAFDTTQEELESKFEQFGSMVFCRLVLDKVTNKPTGKAFIKFNEKESAERAYHECQSVPLYDPTLEEKISKSNEKKKNSKKNQVNQLAALLQGGIMVGGRHLIVDYAVDHQKASDFKAKKIENSDKKNRHLLNIGKILQGSKEGNQLNEKDWKLRSEADKENNTKLKVNPNYYVSPTRLCFRNIPLHINDISLKHACMKALKEKNSKAKIVFSKVTVDKERISADGKPKSKGFGFVEFNTHEGALSALHVINNNTKIFYNQSYPKSKDHRPFVQFAVEDARAVKIQKEYHEKLRARQKTQKFYREQELKKNMNSNILNDAEAGQKLGRGQKQRLKKRLAREKLEKQGVNVEELHKEKEQQKVDKLRRQELASLPKNKVTQQSQEKEIKKLKETKKFVGSKRKDSDFDGKALSYRDSFNSTEDRPIKKKKWLKE</sequence>
<evidence type="ECO:0000256" key="6">
    <source>
        <dbReference type="SAM" id="MobiDB-lite"/>
    </source>
</evidence>
<dbReference type="GO" id="GO:0005634">
    <property type="term" value="C:nucleus"/>
    <property type="evidence" value="ECO:0007669"/>
    <property type="project" value="UniProtKB-SubCell"/>
</dbReference>
<feature type="region of interest" description="Disordered" evidence="6">
    <location>
        <begin position="310"/>
        <end position="394"/>
    </location>
</feature>
<feature type="domain" description="RRM" evidence="7">
    <location>
        <begin position="223"/>
        <end position="301"/>
    </location>
</feature>
<keyword evidence="4" id="KW-0539">Nucleus</keyword>
<dbReference type="GO" id="GO:0003729">
    <property type="term" value="F:mRNA binding"/>
    <property type="evidence" value="ECO:0007669"/>
    <property type="project" value="TreeGrafter"/>
</dbReference>
<dbReference type="PANTHER" id="PTHR48039">
    <property type="entry name" value="RNA-BINDING MOTIF PROTEIN 14B"/>
    <property type="match status" value="1"/>
</dbReference>
<feature type="compositionally biased region" description="Basic and acidic residues" evidence="6">
    <location>
        <begin position="310"/>
        <end position="325"/>
    </location>
</feature>
<feature type="region of interest" description="Disordered" evidence="6">
    <location>
        <begin position="811"/>
        <end position="846"/>
    </location>
</feature>
<feature type="domain" description="RRM" evidence="7">
    <location>
        <begin position="5"/>
        <end position="83"/>
    </location>
</feature>
<evidence type="ECO:0000256" key="2">
    <source>
        <dbReference type="ARBA" id="ARBA00022737"/>
    </source>
</evidence>
<feature type="compositionally biased region" description="Low complexity" evidence="6">
    <location>
        <begin position="116"/>
        <end position="127"/>
    </location>
</feature>
<evidence type="ECO:0000256" key="5">
    <source>
        <dbReference type="PROSITE-ProRule" id="PRU00176"/>
    </source>
</evidence>
<evidence type="ECO:0000256" key="1">
    <source>
        <dbReference type="ARBA" id="ARBA00004123"/>
    </source>
</evidence>
<dbReference type="PROSITE" id="PS50102">
    <property type="entry name" value="RRM"/>
    <property type="match status" value="4"/>
</dbReference>
<dbReference type="InterPro" id="IPR000504">
    <property type="entry name" value="RRM_dom"/>
</dbReference>
<dbReference type="EMBL" id="AJWJ01000340">
    <property type="protein sequence ID" value="KAF2071767.1"/>
    <property type="molecule type" value="Genomic_DNA"/>
</dbReference>
<dbReference type="SMART" id="SM00360">
    <property type="entry name" value="RRM"/>
    <property type="match status" value="4"/>
</dbReference>
<comment type="caution">
    <text evidence="8">The sequence shown here is derived from an EMBL/GenBank/DDBJ whole genome shotgun (WGS) entry which is preliminary data.</text>
</comment>
<dbReference type="InterPro" id="IPR035979">
    <property type="entry name" value="RBD_domain_sf"/>
</dbReference>
<feature type="domain" description="RRM" evidence="7">
    <location>
        <begin position="407"/>
        <end position="522"/>
    </location>
</feature>
<name>A0A8J4PR68_9MYCE</name>
<keyword evidence="9" id="KW-1185">Reference proteome</keyword>
<dbReference type="SUPFAM" id="SSF54928">
    <property type="entry name" value="RNA-binding domain, RBD"/>
    <property type="match status" value="2"/>
</dbReference>
<comment type="subcellular location">
    <subcellularLocation>
        <location evidence="1">Nucleus</location>
    </subcellularLocation>
</comment>
<evidence type="ECO:0000256" key="3">
    <source>
        <dbReference type="ARBA" id="ARBA00022884"/>
    </source>
</evidence>
<protein>
    <recommendedName>
        <fullName evidence="7">RRM domain-containing protein</fullName>
    </recommendedName>
</protein>
<accession>A0A8J4PR68</accession>
<reference evidence="8" key="1">
    <citation type="submission" date="2020-01" db="EMBL/GenBank/DDBJ databases">
        <title>Development of genomics and gene disruption for Polysphondylium violaceum indicates a role for the polyketide synthase stlB in stalk morphogenesis.</title>
        <authorList>
            <person name="Narita B."/>
            <person name="Kawabe Y."/>
            <person name="Kin K."/>
            <person name="Saito T."/>
            <person name="Gibbs R."/>
            <person name="Kuspa A."/>
            <person name="Muzny D."/>
            <person name="Queller D."/>
            <person name="Richards S."/>
            <person name="Strassman J."/>
            <person name="Sucgang R."/>
            <person name="Worley K."/>
            <person name="Schaap P."/>
        </authorList>
    </citation>
    <scope>NUCLEOTIDE SEQUENCE</scope>
    <source>
        <strain evidence="8">QSvi11</strain>
    </source>
</reference>
<dbReference type="Gene3D" id="3.30.70.330">
    <property type="match status" value="4"/>
</dbReference>
<keyword evidence="2" id="KW-0677">Repeat</keyword>
<dbReference type="CDD" id="cd12416">
    <property type="entry name" value="RRM4_RBM28_like"/>
    <property type="match status" value="1"/>
</dbReference>
<evidence type="ECO:0000313" key="8">
    <source>
        <dbReference type="EMBL" id="KAF2071767.1"/>
    </source>
</evidence>